<accession>A0ABD3QB59</accession>
<keyword evidence="2" id="KW-1185">Reference proteome</keyword>
<evidence type="ECO:0000313" key="1">
    <source>
        <dbReference type="EMBL" id="KAL3797619.1"/>
    </source>
</evidence>
<dbReference type="EMBL" id="JALLAZ020000342">
    <property type="protein sequence ID" value="KAL3797619.1"/>
    <property type="molecule type" value="Genomic_DNA"/>
</dbReference>
<sequence length="10" mass="901">VGAAAWRGGG</sequence>
<evidence type="ECO:0000313" key="2">
    <source>
        <dbReference type="Proteomes" id="UP001530315"/>
    </source>
</evidence>
<reference evidence="1 2" key="1">
    <citation type="submission" date="2024-10" db="EMBL/GenBank/DDBJ databases">
        <title>Updated reference genomes for cyclostephanoid diatoms.</title>
        <authorList>
            <person name="Roberts W.R."/>
            <person name="Alverson A.J."/>
        </authorList>
    </citation>
    <scope>NUCLEOTIDE SEQUENCE [LARGE SCALE GENOMIC DNA]</scope>
    <source>
        <strain evidence="1 2">AJA276-08</strain>
    </source>
</reference>
<dbReference type="Proteomes" id="UP001530315">
    <property type="component" value="Unassembled WGS sequence"/>
</dbReference>
<protein>
    <submittedName>
        <fullName evidence="1">Uncharacterized protein</fullName>
    </submittedName>
</protein>
<feature type="non-terminal residue" evidence="1">
    <location>
        <position position="1"/>
    </location>
</feature>
<name>A0ABD3QB59_9STRA</name>
<proteinExistence type="predicted"/>
<comment type="caution">
    <text evidence="1">The sequence shown here is derived from an EMBL/GenBank/DDBJ whole genome shotgun (WGS) entry which is preliminary data.</text>
</comment>
<organism evidence="1 2">
    <name type="scientific">Stephanodiscus triporus</name>
    <dbReference type="NCBI Taxonomy" id="2934178"/>
    <lineage>
        <taxon>Eukaryota</taxon>
        <taxon>Sar</taxon>
        <taxon>Stramenopiles</taxon>
        <taxon>Ochrophyta</taxon>
        <taxon>Bacillariophyta</taxon>
        <taxon>Coscinodiscophyceae</taxon>
        <taxon>Thalassiosirophycidae</taxon>
        <taxon>Stephanodiscales</taxon>
        <taxon>Stephanodiscaceae</taxon>
        <taxon>Stephanodiscus</taxon>
    </lineage>
</organism>
<gene>
    <name evidence="1" type="ORF">ACHAW5_008485</name>
</gene>